<protein>
    <recommendedName>
        <fullName evidence="1">ATPase AAA-type core domain-containing protein</fullName>
    </recommendedName>
</protein>
<dbReference type="Proteomes" id="UP000189670">
    <property type="component" value="Unassembled WGS sequence"/>
</dbReference>
<organism evidence="2 3">
    <name type="scientific">Candidatus Magnetoglobus multicellularis str. Araruama</name>
    <dbReference type="NCBI Taxonomy" id="890399"/>
    <lineage>
        <taxon>Bacteria</taxon>
        <taxon>Pseudomonadati</taxon>
        <taxon>Thermodesulfobacteriota</taxon>
        <taxon>Desulfobacteria</taxon>
        <taxon>Desulfobacterales</taxon>
        <taxon>Desulfobacteraceae</taxon>
        <taxon>Candidatus Magnetoglobus</taxon>
    </lineage>
</organism>
<reference evidence="3" key="1">
    <citation type="submission" date="2012-11" db="EMBL/GenBank/DDBJ databases">
        <authorList>
            <person name="Lucero-Rivera Y.E."/>
            <person name="Tovar-Ramirez D."/>
        </authorList>
    </citation>
    <scope>NUCLEOTIDE SEQUENCE [LARGE SCALE GENOMIC DNA]</scope>
    <source>
        <strain evidence="3">Araruama</strain>
    </source>
</reference>
<evidence type="ECO:0000313" key="3">
    <source>
        <dbReference type="Proteomes" id="UP000189670"/>
    </source>
</evidence>
<feature type="domain" description="ATPase AAA-type core" evidence="1">
    <location>
        <begin position="189"/>
        <end position="254"/>
    </location>
</feature>
<evidence type="ECO:0000259" key="1">
    <source>
        <dbReference type="Pfam" id="PF13304"/>
    </source>
</evidence>
<dbReference type="GO" id="GO:0016887">
    <property type="term" value="F:ATP hydrolysis activity"/>
    <property type="evidence" value="ECO:0007669"/>
    <property type="project" value="InterPro"/>
</dbReference>
<comment type="caution">
    <text evidence="2">The sequence shown here is derived from an EMBL/GenBank/DDBJ whole genome shotgun (WGS) entry which is preliminary data.</text>
</comment>
<accession>A0A1V1NRX5</accession>
<dbReference type="EMBL" id="ATBP01002943">
    <property type="protein sequence ID" value="ETR65318.1"/>
    <property type="molecule type" value="Genomic_DNA"/>
</dbReference>
<proteinExistence type="predicted"/>
<gene>
    <name evidence="2" type="ORF">OMM_14442</name>
</gene>
<dbReference type="GO" id="GO:0005524">
    <property type="term" value="F:ATP binding"/>
    <property type="evidence" value="ECO:0007669"/>
    <property type="project" value="InterPro"/>
</dbReference>
<dbReference type="InterPro" id="IPR003959">
    <property type="entry name" value="ATPase_AAA_core"/>
</dbReference>
<evidence type="ECO:0000313" key="2">
    <source>
        <dbReference type="EMBL" id="ETR65318.1"/>
    </source>
</evidence>
<sequence>MQIYASKGDPQTINHIISSRDENWNTRTDVNTFHQSLAYLFNGYALPEAGKDPIVIGPIDDYAKQLIMSIKPFQISEDEEGRKIRIAIDPTKIKEDMIDMQLALETTMDQKRCHYIALDSHPFVNQSYKNVAKLTSNYQIVKTQHISDEKVSELWDNINLTDLEAEILSCLKIINTNISGIALVSDVSGRLNNLNKRIPIVRIKGVKERIPIKTMGDGLTRLFHIILALVNAKNGLLLIDEFENGLHWTVLPKIWYAMIKL</sequence>
<name>A0A1V1NRX5_9BACT</name>
<dbReference type="Pfam" id="PF13304">
    <property type="entry name" value="AAA_21"/>
    <property type="match status" value="1"/>
</dbReference>
<feature type="non-terminal residue" evidence="2">
    <location>
        <position position="261"/>
    </location>
</feature>
<dbReference type="AlphaFoldDB" id="A0A1V1NRX5"/>